<name>A0A3E3E2D4_9FIRM</name>
<evidence type="ECO:0000256" key="1">
    <source>
        <dbReference type="SAM" id="Phobius"/>
    </source>
</evidence>
<comment type="caution">
    <text evidence="2">The sequence shown here is derived from an EMBL/GenBank/DDBJ whole genome shotgun (WGS) entry which is preliminary data.</text>
</comment>
<proteinExistence type="predicted"/>
<gene>
    <name evidence="2" type="ORF">DXB93_19455</name>
</gene>
<accession>A0A3E3E2D4</accession>
<keyword evidence="1" id="KW-0472">Membrane</keyword>
<sequence length="63" mass="7173">MDRKITSQKIGIICSLVQIILSIICLIYNAINQENFIIWIVFLCSGICLLSSNISRNNKKEDN</sequence>
<dbReference type="EMBL" id="QUSL01000095">
    <property type="protein sequence ID" value="RGD75732.1"/>
    <property type="molecule type" value="Genomic_DNA"/>
</dbReference>
<keyword evidence="1" id="KW-1133">Transmembrane helix</keyword>
<keyword evidence="1" id="KW-0812">Transmembrane</keyword>
<reference evidence="2 3" key="1">
    <citation type="submission" date="2018-08" db="EMBL/GenBank/DDBJ databases">
        <title>A genome reference for cultivated species of the human gut microbiota.</title>
        <authorList>
            <person name="Zou Y."/>
            <person name="Xue W."/>
            <person name="Luo G."/>
        </authorList>
    </citation>
    <scope>NUCLEOTIDE SEQUENCE [LARGE SCALE GENOMIC DNA]</scope>
    <source>
        <strain evidence="2 3">OM06-4</strain>
    </source>
</reference>
<feature type="transmembrane region" description="Helical" evidence="1">
    <location>
        <begin position="36"/>
        <end position="54"/>
    </location>
</feature>
<protein>
    <submittedName>
        <fullName evidence="2">Uncharacterized protein</fullName>
    </submittedName>
</protein>
<feature type="transmembrane region" description="Helical" evidence="1">
    <location>
        <begin position="12"/>
        <end position="30"/>
    </location>
</feature>
<evidence type="ECO:0000313" key="2">
    <source>
        <dbReference type="EMBL" id="RGD75732.1"/>
    </source>
</evidence>
<dbReference type="Proteomes" id="UP000261032">
    <property type="component" value="Unassembled WGS sequence"/>
</dbReference>
<dbReference type="AlphaFoldDB" id="A0A3E3E2D4"/>
<organism evidence="2 3">
    <name type="scientific">Thomasclavelia ramosa</name>
    <dbReference type="NCBI Taxonomy" id="1547"/>
    <lineage>
        <taxon>Bacteria</taxon>
        <taxon>Bacillati</taxon>
        <taxon>Bacillota</taxon>
        <taxon>Erysipelotrichia</taxon>
        <taxon>Erysipelotrichales</taxon>
        <taxon>Coprobacillaceae</taxon>
        <taxon>Thomasclavelia</taxon>
    </lineage>
</organism>
<evidence type="ECO:0000313" key="3">
    <source>
        <dbReference type="Proteomes" id="UP000261032"/>
    </source>
</evidence>